<keyword evidence="2" id="KW-1185">Reference proteome</keyword>
<reference evidence="1" key="1">
    <citation type="submission" date="2022-03" db="EMBL/GenBank/DDBJ databases">
        <title>Genomic analyses of argali, domestic sheep and their hybrids provide insights into chromosomal evolution, heterosis and genetic basis of agronomic traits.</title>
        <authorList>
            <person name="Li M."/>
        </authorList>
    </citation>
    <scope>NUCLEOTIDE SEQUENCE</scope>
    <source>
        <strain evidence="1">F1 hybrid</strain>
    </source>
</reference>
<accession>A0ACB9UBX2</accession>
<comment type="caution">
    <text evidence="1">The sequence shown here is derived from an EMBL/GenBank/DDBJ whole genome shotgun (WGS) entry which is preliminary data.</text>
</comment>
<name>A0ACB9UBX2_9CETA</name>
<gene>
    <name evidence="1" type="ORF">MJG53_015737</name>
</gene>
<dbReference type="EMBL" id="CM043044">
    <property type="protein sequence ID" value="KAI4564725.1"/>
    <property type="molecule type" value="Genomic_DNA"/>
</dbReference>
<evidence type="ECO:0000313" key="2">
    <source>
        <dbReference type="Proteomes" id="UP001057279"/>
    </source>
</evidence>
<sequence length="213" mass="22788">MDATLLSPVKSSGGRTGKTVKKEQRKETEPLLDPLLRLCCLVWFGFGLDRRSSRFCKSLGKQKSGSIFAQHLAVSQVAAASEQARNNSWKLFAESQDGASAKRQTKLLEQSRLLASLRAATDTECLSHSAVSRIYALPSVTGGQDSSRVVGLKPGSAVILKGVARAGGAPEALTPVMWQWRLKNATKLCGRDGGEKDSEDAVNKTLGGCQDLA</sequence>
<proteinExistence type="predicted"/>
<protein>
    <submittedName>
        <fullName evidence="1">Uncharacterized protein</fullName>
    </submittedName>
</protein>
<evidence type="ECO:0000313" key="1">
    <source>
        <dbReference type="EMBL" id="KAI4564725.1"/>
    </source>
</evidence>
<organism evidence="1 2">
    <name type="scientific">Ovis ammon polii x Ovis aries</name>
    <dbReference type="NCBI Taxonomy" id="2918886"/>
    <lineage>
        <taxon>Eukaryota</taxon>
        <taxon>Metazoa</taxon>
        <taxon>Chordata</taxon>
        <taxon>Craniata</taxon>
        <taxon>Vertebrata</taxon>
        <taxon>Euteleostomi</taxon>
        <taxon>Mammalia</taxon>
        <taxon>Eutheria</taxon>
        <taxon>Laurasiatheria</taxon>
        <taxon>Artiodactyla</taxon>
        <taxon>Ruminantia</taxon>
        <taxon>Pecora</taxon>
        <taxon>Bovidae</taxon>
        <taxon>Caprinae</taxon>
        <taxon>Ovis</taxon>
    </lineage>
</organism>
<dbReference type="Proteomes" id="UP001057279">
    <property type="component" value="Linkage Group LG19"/>
</dbReference>